<organism evidence="8 9">
    <name type="scientific">Albugo candida</name>
    <dbReference type="NCBI Taxonomy" id="65357"/>
    <lineage>
        <taxon>Eukaryota</taxon>
        <taxon>Sar</taxon>
        <taxon>Stramenopiles</taxon>
        <taxon>Oomycota</taxon>
        <taxon>Peronosporomycetes</taxon>
        <taxon>Albuginales</taxon>
        <taxon>Albuginaceae</taxon>
        <taxon>Albugo</taxon>
    </lineage>
</organism>
<dbReference type="GO" id="GO:0008168">
    <property type="term" value="F:methyltransferase activity"/>
    <property type="evidence" value="ECO:0007669"/>
    <property type="project" value="InterPro"/>
</dbReference>
<dbReference type="FunCoup" id="A0A024FZ65">
    <property type="interactions" value="402"/>
</dbReference>
<keyword evidence="5" id="KW-0411">Iron-sulfur</keyword>
<keyword evidence="3" id="KW-0809">Transit peptide</keyword>
<dbReference type="STRING" id="65357.A0A024FZ65"/>
<dbReference type="PANTHER" id="PTHR13184">
    <property type="entry name" value="37S RIBOSOMAL PROTEIN S22"/>
    <property type="match status" value="1"/>
</dbReference>
<dbReference type="InterPro" id="IPR029063">
    <property type="entry name" value="SAM-dependent_MTases_sf"/>
</dbReference>
<evidence type="ECO:0000256" key="5">
    <source>
        <dbReference type="ARBA" id="ARBA00023014"/>
    </source>
</evidence>
<evidence type="ECO:0000256" key="6">
    <source>
        <dbReference type="ARBA" id="ARBA00023128"/>
    </source>
</evidence>
<dbReference type="InterPro" id="IPR052571">
    <property type="entry name" value="Mt_RNA_Methyltransferase"/>
</dbReference>
<keyword evidence="6" id="KW-0496">Mitochondrion</keyword>
<evidence type="ECO:0000313" key="9">
    <source>
        <dbReference type="Proteomes" id="UP000053237"/>
    </source>
</evidence>
<dbReference type="Gene3D" id="3.40.50.150">
    <property type="entry name" value="Vaccinia Virus protein VP39"/>
    <property type="match status" value="1"/>
</dbReference>
<dbReference type="Pfam" id="PF09243">
    <property type="entry name" value="Rsm22"/>
    <property type="match status" value="1"/>
</dbReference>
<name>A0A024FZ65_9STRA</name>
<sequence>MIPFQQKQILRNVRFSIFAHTNAYFSSKPIKISQPLQSENANKKSNQNGVIYDVKTTVTRLKENVEMISDIQNLSKNGLTERLEMPMELVRRLSTLTKQRSHSQLEDLNLNYIRDGENARKFPRDTHETPVGWTTSQVAQIPAYSYGPSETLAYLAYEIDASYATIYNVFRQLRNKDQHFRPTSMIDFGSGPGTASWAAREFFDESIQKHQIVETSQAMTDAAQVVMEGFNGFSIRRSLDELRSEVLLNIKYDFIVLNYVLSEITTDFERVKIMSVLWELLSEDGYLVIVDRGSPWGSHQVRSARQFILDSVNSTADFSVQVVAPCPHNEQCPARKGTWCHFVQRSPVVIRPRDGTARRWHNQKGSKFSYAVMKRSPGLCKSETEDSPSKASLARMIRAPLLAKRNVILDLCTPQGIIERRTVTKGTSMREVYRAARKAHWGAEWPNDANTYREEDKS</sequence>
<dbReference type="OrthoDB" id="421327at2759"/>
<evidence type="ECO:0000256" key="2">
    <source>
        <dbReference type="ARBA" id="ARBA00022723"/>
    </source>
</evidence>
<protein>
    <submittedName>
        <fullName evidence="8">Uncharacterized protein</fullName>
    </submittedName>
</protein>
<dbReference type="SUPFAM" id="SSF53335">
    <property type="entry name" value="S-adenosyl-L-methionine-dependent methyltransferases"/>
    <property type="match status" value="1"/>
</dbReference>
<dbReference type="GO" id="GO:0006412">
    <property type="term" value="P:translation"/>
    <property type="evidence" value="ECO:0007669"/>
    <property type="project" value="InterPro"/>
</dbReference>
<evidence type="ECO:0000256" key="7">
    <source>
        <dbReference type="ARBA" id="ARBA00045681"/>
    </source>
</evidence>
<evidence type="ECO:0000313" key="8">
    <source>
        <dbReference type="EMBL" id="CCI39859.1"/>
    </source>
</evidence>
<keyword evidence="2" id="KW-0479">Metal-binding</keyword>
<comment type="subcellular location">
    <subcellularLocation>
        <location evidence="1">Mitochondrion</location>
    </subcellularLocation>
</comment>
<gene>
    <name evidence="8" type="ORF">BN9_006420</name>
</gene>
<accession>A0A024FZ65</accession>
<dbReference type="GO" id="GO:0046872">
    <property type="term" value="F:metal ion binding"/>
    <property type="evidence" value="ECO:0007669"/>
    <property type="project" value="UniProtKB-KW"/>
</dbReference>
<keyword evidence="9" id="KW-1185">Reference proteome</keyword>
<reference evidence="8 9" key="1">
    <citation type="submission" date="2012-05" db="EMBL/GenBank/DDBJ databases">
        <title>Recombination and specialization in a pathogen metapopulation.</title>
        <authorList>
            <person name="Gardiner A."/>
            <person name="Kemen E."/>
            <person name="Schultz-Larsen T."/>
            <person name="MacLean D."/>
            <person name="Van Oosterhout C."/>
            <person name="Jones J.D.G."/>
        </authorList>
    </citation>
    <scope>NUCLEOTIDE SEQUENCE [LARGE SCALE GENOMIC DNA]</scope>
    <source>
        <strain evidence="8 9">Ac Nc2</strain>
    </source>
</reference>
<dbReference type="GO" id="GO:0005763">
    <property type="term" value="C:mitochondrial small ribosomal subunit"/>
    <property type="evidence" value="ECO:0007669"/>
    <property type="project" value="TreeGrafter"/>
</dbReference>
<comment type="function">
    <text evidence="7">Mitochondrial ribosome (mitoribosome) assembly factor. Binds at the interface of the head and body domains of the mitochondrial small ribosomal subunit (mt-SSU), occluding the mRNA channel and preventing compaction of the head domain towards the body. Probable inactive methyltransferase: retains the characteristic folding and ability to bind S-adenosyl-L-methionine, but it probably lost its methyltransferase activity.</text>
</comment>
<dbReference type="InParanoid" id="A0A024FZ65"/>
<dbReference type="InterPro" id="IPR015324">
    <property type="entry name" value="Ribosomal_Rsm22-like"/>
</dbReference>
<dbReference type="AlphaFoldDB" id="A0A024FZ65"/>
<keyword evidence="4" id="KW-0408">Iron</keyword>
<proteinExistence type="predicted"/>
<dbReference type="Proteomes" id="UP000053237">
    <property type="component" value="Unassembled WGS sequence"/>
</dbReference>
<dbReference type="GO" id="GO:0051536">
    <property type="term" value="F:iron-sulfur cluster binding"/>
    <property type="evidence" value="ECO:0007669"/>
    <property type="project" value="UniProtKB-KW"/>
</dbReference>
<dbReference type="PANTHER" id="PTHR13184:SF5">
    <property type="entry name" value="METHYLTRANSFERASE-LIKE PROTEIN 17, MITOCHONDRIAL"/>
    <property type="match status" value="1"/>
</dbReference>
<evidence type="ECO:0000256" key="1">
    <source>
        <dbReference type="ARBA" id="ARBA00004173"/>
    </source>
</evidence>
<evidence type="ECO:0000256" key="4">
    <source>
        <dbReference type="ARBA" id="ARBA00023004"/>
    </source>
</evidence>
<evidence type="ECO:0000256" key="3">
    <source>
        <dbReference type="ARBA" id="ARBA00022946"/>
    </source>
</evidence>
<comment type="caution">
    <text evidence="8">The sequence shown here is derived from an EMBL/GenBank/DDBJ whole genome shotgun (WGS) entry which is preliminary data.</text>
</comment>
<dbReference type="EMBL" id="CAIX01000004">
    <property type="protein sequence ID" value="CCI39859.1"/>
    <property type="molecule type" value="Genomic_DNA"/>
</dbReference>
<dbReference type="GO" id="GO:0003735">
    <property type="term" value="F:structural constituent of ribosome"/>
    <property type="evidence" value="ECO:0007669"/>
    <property type="project" value="TreeGrafter"/>
</dbReference>